<dbReference type="GO" id="GO:0008812">
    <property type="term" value="F:choline dehydrogenase activity"/>
    <property type="evidence" value="ECO:0007669"/>
    <property type="project" value="TreeGrafter"/>
</dbReference>
<reference evidence="7 8" key="1">
    <citation type="submission" date="2014-06" db="EMBL/GenBank/DDBJ databases">
        <title>Evolutionary Origins and Diversification of the Mycorrhizal Mutualists.</title>
        <authorList>
            <consortium name="DOE Joint Genome Institute"/>
            <consortium name="Mycorrhizal Genomics Consortium"/>
            <person name="Kohler A."/>
            <person name="Kuo A."/>
            <person name="Nagy L.G."/>
            <person name="Floudas D."/>
            <person name="Copeland A."/>
            <person name="Barry K.W."/>
            <person name="Cichocki N."/>
            <person name="Veneault-Fourrey C."/>
            <person name="LaButti K."/>
            <person name="Lindquist E.A."/>
            <person name="Lipzen A."/>
            <person name="Lundell T."/>
            <person name="Morin E."/>
            <person name="Murat C."/>
            <person name="Riley R."/>
            <person name="Ohm R."/>
            <person name="Sun H."/>
            <person name="Tunlid A."/>
            <person name="Henrissat B."/>
            <person name="Grigoriev I.V."/>
            <person name="Hibbett D.S."/>
            <person name="Martin F."/>
        </authorList>
    </citation>
    <scope>NUCLEOTIDE SEQUENCE [LARGE SCALE GENOMIC DNA]</scope>
    <source>
        <strain evidence="7 8">SS14</strain>
    </source>
</reference>
<keyword evidence="3 5" id="KW-0285">Flavoprotein</keyword>
<dbReference type="InterPro" id="IPR000172">
    <property type="entry name" value="GMC_OxRdtase_N"/>
</dbReference>
<comment type="cofactor">
    <cofactor evidence="1">
        <name>FAD</name>
        <dbReference type="ChEBI" id="CHEBI:57692"/>
    </cofactor>
</comment>
<keyword evidence="8" id="KW-1185">Reference proteome</keyword>
<dbReference type="GO" id="GO:0019285">
    <property type="term" value="P:glycine betaine biosynthetic process from choline"/>
    <property type="evidence" value="ECO:0007669"/>
    <property type="project" value="TreeGrafter"/>
</dbReference>
<organism evidence="7 8">
    <name type="scientific">Sphaerobolus stellatus (strain SS14)</name>
    <dbReference type="NCBI Taxonomy" id="990650"/>
    <lineage>
        <taxon>Eukaryota</taxon>
        <taxon>Fungi</taxon>
        <taxon>Dikarya</taxon>
        <taxon>Basidiomycota</taxon>
        <taxon>Agaricomycotina</taxon>
        <taxon>Agaricomycetes</taxon>
        <taxon>Phallomycetidae</taxon>
        <taxon>Geastrales</taxon>
        <taxon>Sphaerobolaceae</taxon>
        <taxon>Sphaerobolus</taxon>
    </lineage>
</organism>
<sequence>GGGTAGCILANRLSEDDDVSVLILGRGRPSFSWSSCASLLSAKFQSDSERSLKFTSLPQTQVGNRSIEIAVGNTLGGTSRINDMLYTRGILAQFNAWAAQERKGWSYDDIFPYFFKPECALDETRSNVVHNTTRYIIY</sequence>
<comment type="similarity">
    <text evidence="2 5">Belongs to the GMC oxidoreductase family.</text>
</comment>
<name>A0A0C9V5W7_SPHS4</name>
<protein>
    <submittedName>
        <fullName evidence="7">GMC oxidoreductase</fullName>
    </submittedName>
</protein>
<dbReference type="EMBL" id="KN837130">
    <property type="protein sequence ID" value="KIJ42329.1"/>
    <property type="molecule type" value="Genomic_DNA"/>
</dbReference>
<dbReference type="InterPro" id="IPR012132">
    <property type="entry name" value="GMC_OxRdtase"/>
</dbReference>
<evidence type="ECO:0000313" key="8">
    <source>
        <dbReference type="Proteomes" id="UP000054279"/>
    </source>
</evidence>
<proteinExistence type="inferred from homology"/>
<dbReference type="SUPFAM" id="SSF51905">
    <property type="entry name" value="FAD/NAD(P)-binding domain"/>
    <property type="match status" value="1"/>
</dbReference>
<feature type="domain" description="Glucose-methanol-choline oxidoreductase N-terminal" evidence="6">
    <location>
        <begin position="72"/>
        <end position="95"/>
    </location>
</feature>
<dbReference type="AlphaFoldDB" id="A0A0C9V5W7"/>
<dbReference type="Pfam" id="PF00732">
    <property type="entry name" value="GMC_oxred_N"/>
    <property type="match status" value="1"/>
</dbReference>
<evidence type="ECO:0000256" key="1">
    <source>
        <dbReference type="ARBA" id="ARBA00001974"/>
    </source>
</evidence>
<keyword evidence="4 5" id="KW-0274">FAD</keyword>
<dbReference type="OrthoDB" id="269227at2759"/>
<dbReference type="Proteomes" id="UP000054279">
    <property type="component" value="Unassembled WGS sequence"/>
</dbReference>
<evidence type="ECO:0000313" key="7">
    <source>
        <dbReference type="EMBL" id="KIJ42329.1"/>
    </source>
</evidence>
<dbReference type="PANTHER" id="PTHR11552:SF147">
    <property type="entry name" value="CHOLINE DEHYDROGENASE, MITOCHONDRIAL"/>
    <property type="match status" value="1"/>
</dbReference>
<dbReference type="GO" id="GO:0016020">
    <property type="term" value="C:membrane"/>
    <property type="evidence" value="ECO:0007669"/>
    <property type="project" value="TreeGrafter"/>
</dbReference>
<dbReference type="PROSITE" id="PS00623">
    <property type="entry name" value="GMC_OXRED_1"/>
    <property type="match status" value="1"/>
</dbReference>
<dbReference type="Gene3D" id="3.30.560.10">
    <property type="entry name" value="Glucose Oxidase, domain 3"/>
    <property type="match status" value="1"/>
</dbReference>
<evidence type="ECO:0000259" key="6">
    <source>
        <dbReference type="PROSITE" id="PS00623"/>
    </source>
</evidence>
<evidence type="ECO:0000256" key="2">
    <source>
        <dbReference type="ARBA" id="ARBA00010790"/>
    </source>
</evidence>
<evidence type="ECO:0000256" key="3">
    <source>
        <dbReference type="ARBA" id="ARBA00022630"/>
    </source>
</evidence>
<dbReference type="GO" id="GO:0050660">
    <property type="term" value="F:flavin adenine dinucleotide binding"/>
    <property type="evidence" value="ECO:0007669"/>
    <property type="project" value="InterPro"/>
</dbReference>
<dbReference type="InterPro" id="IPR036188">
    <property type="entry name" value="FAD/NAD-bd_sf"/>
</dbReference>
<dbReference type="Gene3D" id="3.50.50.60">
    <property type="entry name" value="FAD/NAD(P)-binding domain"/>
    <property type="match status" value="1"/>
</dbReference>
<dbReference type="HOGENOM" id="CLU_1860093_0_0_1"/>
<feature type="non-terminal residue" evidence="7">
    <location>
        <position position="1"/>
    </location>
</feature>
<accession>A0A0C9V5W7</accession>
<dbReference type="PANTHER" id="PTHR11552">
    <property type="entry name" value="GLUCOSE-METHANOL-CHOLINE GMC OXIDOREDUCTASE"/>
    <property type="match status" value="1"/>
</dbReference>
<gene>
    <name evidence="7" type="ORF">M422DRAFT_171121</name>
</gene>
<evidence type="ECO:0000256" key="4">
    <source>
        <dbReference type="ARBA" id="ARBA00022827"/>
    </source>
</evidence>
<evidence type="ECO:0000256" key="5">
    <source>
        <dbReference type="RuleBase" id="RU003968"/>
    </source>
</evidence>